<protein>
    <submittedName>
        <fullName evidence="3 4">Uncharacterized protein LOC106806144</fullName>
    </submittedName>
</protein>
<reference evidence="3 4" key="1">
    <citation type="submission" date="2025-05" db="UniProtKB">
        <authorList>
            <consortium name="RefSeq"/>
        </authorList>
    </citation>
    <scope>IDENTIFICATION</scope>
</reference>
<dbReference type="GeneID" id="106806144"/>
<dbReference type="RefSeq" id="XP_014663493.1">
    <property type="nucleotide sequence ID" value="XM_014808007.1"/>
</dbReference>
<accession>A0ABM1DU72</accession>
<feature type="chain" id="PRO_5045022183" evidence="1">
    <location>
        <begin position="21"/>
        <end position="376"/>
    </location>
</feature>
<proteinExistence type="predicted"/>
<gene>
    <name evidence="3 4" type="primary">LOC106806144</name>
</gene>
<dbReference type="Proteomes" id="UP000695022">
    <property type="component" value="Unplaced"/>
</dbReference>
<feature type="signal peptide" evidence="1">
    <location>
        <begin position="1"/>
        <end position="20"/>
    </location>
</feature>
<keyword evidence="1" id="KW-0732">Signal</keyword>
<evidence type="ECO:0000313" key="3">
    <source>
        <dbReference type="RefSeq" id="XP_014663493.1"/>
    </source>
</evidence>
<evidence type="ECO:0000313" key="2">
    <source>
        <dbReference type="Proteomes" id="UP000695022"/>
    </source>
</evidence>
<name>A0ABM1DU72_PRICU</name>
<keyword evidence="2" id="KW-1185">Reference proteome</keyword>
<organism evidence="2 3">
    <name type="scientific">Priapulus caudatus</name>
    <name type="common">Priapulid worm</name>
    <dbReference type="NCBI Taxonomy" id="37621"/>
    <lineage>
        <taxon>Eukaryota</taxon>
        <taxon>Metazoa</taxon>
        <taxon>Ecdysozoa</taxon>
        <taxon>Scalidophora</taxon>
        <taxon>Priapulida</taxon>
        <taxon>Priapulimorpha</taxon>
        <taxon>Priapulimorphida</taxon>
        <taxon>Priapulidae</taxon>
        <taxon>Priapulus</taxon>
    </lineage>
</organism>
<dbReference type="RefSeq" id="XP_014663494.1">
    <property type="nucleotide sequence ID" value="XM_014808008.1"/>
</dbReference>
<evidence type="ECO:0000313" key="4">
    <source>
        <dbReference type="RefSeq" id="XP_014663494.1"/>
    </source>
</evidence>
<evidence type="ECO:0000256" key="1">
    <source>
        <dbReference type="SAM" id="SignalP"/>
    </source>
</evidence>
<sequence length="376" mass="42415">MSSIIFLALCALQVVTLVRANGCYDYVKVLAKNDMELDSRVDLKNFLILEQDVTQTQFVESMTIAPSTGKKSSCGNTRSWICELYEGLPPQYDELKYRGMSKSGFNNYIGKNLVDLFDKNLDSDQVILYKMQIVGPLDHVWLIEQLPGNKYRVYQSYNNAYSLTAWLSDSTDGLFGKHIIIWQEVIDMANSFISQFGCTLDTLDSCPNELNWGTEWMAYIRDYDEEQAVANFEAAWKNFGKGVLLDKTDFYDMYLYKLGNLTAGIEPMVGTTTPWSQQQHDTWISLFASPNPLCYPGVPFNTLTPTTNGPYEMQVKADKFGSVSNDGTCNENYKLLGYTIDGWTDPINSGTHLQVSLAVMLAATIANTNVWVHLVE</sequence>